<dbReference type="RefSeq" id="WP_191719894.1">
    <property type="nucleotide sequence ID" value="NZ_JACSQP010000011.1"/>
</dbReference>
<dbReference type="PANTHER" id="PTHR11814">
    <property type="entry name" value="SULFATE TRANSPORTER"/>
    <property type="match status" value="1"/>
</dbReference>
<organism evidence="2 3">
    <name type="scientific">Microbacterium pullorum</name>
    <dbReference type="NCBI Taxonomy" id="2762236"/>
    <lineage>
        <taxon>Bacteria</taxon>
        <taxon>Bacillati</taxon>
        <taxon>Actinomycetota</taxon>
        <taxon>Actinomycetes</taxon>
        <taxon>Micrococcales</taxon>
        <taxon>Microbacteriaceae</taxon>
        <taxon>Microbacterium</taxon>
    </lineage>
</organism>
<dbReference type="InterPro" id="IPR001902">
    <property type="entry name" value="SLC26A/SulP_fam"/>
</dbReference>
<sequence length="127" mass="13391">MTSIPWRVGETSPGIGVMGLDGGLFFATAEAFDERVRGLITGDQPVHALVIDLEGVGFIDSQGAAKLTEIRDLTEAEGVTLRLARLGPRVRKVLDAEGLLDSVGADHVHGNVHRAVEAQRTVDGGHG</sequence>
<dbReference type="InterPro" id="IPR036513">
    <property type="entry name" value="STAS_dom_sf"/>
</dbReference>
<gene>
    <name evidence="2" type="ORF">H9651_13720</name>
</gene>
<evidence type="ECO:0000313" key="3">
    <source>
        <dbReference type="Proteomes" id="UP000648352"/>
    </source>
</evidence>
<evidence type="ECO:0000259" key="1">
    <source>
        <dbReference type="PROSITE" id="PS50801"/>
    </source>
</evidence>
<proteinExistence type="predicted"/>
<feature type="domain" description="STAS" evidence="1">
    <location>
        <begin position="13"/>
        <end position="119"/>
    </location>
</feature>
<evidence type="ECO:0000313" key="2">
    <source>
        <dbReference type="EMBL" id="MBD7958698.1"/>
    </source>
</evidence>
<dbReference type="CDD" id="cd07042">
    <property type="entry name" value="STAS_SulP_like_sulfate_transporter"/>
    <property type="match status" value="1"/>
</dbReference>
<dbReference type="Proteomes" id="UP000648352">
    <property type="component" value="Unassembled WGS sequence"/>
</dbReference>
<keyword evidence="3" id="KW-1185">Reference proteome</keyword>
<dbReference type="EMBL" id="JACSQP010000011">
    <property type="protein sequence ID" value="MBD7958698.1"/>
    <property type="molecule type" value="Genomic_DNA"/>
</dbReference>
<reference evidence="2 3" key="1">
    <citation type="submission" date="2020-08" db="EMBL/GenBank/DDBJ databases">
        <title>A Genomic Blueprint of the Chicken Gut Microbiome.</title>
        <authorList>
            <person name="Gilroy R."/>
            <person name="Ravi A."/>
            <person name="Getino M."/>
            <person name="Pursley I."/>
            <person name="Horton D.L."/>
            <person name="Alikhan N.-F."/>
            <person name="Baker D."/>
            <person name="Gharbi K."/>
            <person name="Hall N."/>
            <person name="Watson M."/>
            <person name="Adriaenssens E.M."/>
            <person name="Foster-Nyarko E."/>
            <person name="Jarju S."/>
            <person name="Secka A."/>
            <person name="Antonio M."/>
            <person name="Oren A."/>
            <person name="Chaudhuri R."/>
            <person name="La Ragione R.M."/>
            <person name="Hildebrand F."/>
            <person name="Pallen M.J."/>
        </authorList>
    </citation>
    <scope>NUCLEOTIDE SEQUENCE [LARGE SCALE GENOMIC DNA]</scope>
    <source>
        <strain evidence="2 3">Sa4CUA7</strain>
    </source>
</reference>
<comment type="caution">
    <text evidence="2">The sequence shown here is derived from an EMBL/GenBank/DDBJ whole genome shotgun (WGS) entry which is preliminary data.</text>
</comment>
<dbReference type="SUPFAM" id="SSF52091">
    <property type="entry name" value="SpoIIaa-like"/>
    <property type="match status" value="1"/>
</dbReference>
<protein>
    <submittedName>
        <fullName evidence="2">Sodium-independent anion transporter</fullName>
    </submittedName>
</protein>
<dbReference type="InterPro" id="IPR002645">
    <property type="entry name" value="STAS_dom"/>
</dbReference>
<accession>A0ABR8S5D4</accession>
<name>A0ABR8S5D4_9MICO</name>
<dbReference type="PROSITE" id="PS50801">
    <property type="entry name" value="STAS"/>
    <property type="match status" value="1"/>
</dbReference>
<dbReference type="Gene3D" id="3.30.750.24">
    <property type="entry name" value="STAS domain"/>
    <property type="match status" value="1"/>
</dbReference>
<dbReference type="Pfam" id="PF01740">
    <property type="entry name" value="STAS"/>
    <property type="match status" value="1"/>
</dbReference>